<feature type="transmembrane region" description="Helical" evidence="1">
    <location>
        <begin position="179"/>
        <end position="195"/>
    </location>
</feature>
<feature type="transmembrane region" description="Helical" evidence="1">
    <location>
        <begin position="201"/>
        <end position="228"/>
    </location>
</feature>
<feature type="transmembrane region" description="Helical" evidence="1">
    <location>
        <begin position="368"/>
        <end position="386"/>
    </location>
</feature>
<keyword evidence="1" id="KW-1133">Transmembrane helix</keyword>
<feature type="transmembrane region" description="Helical" evidence="1">
    <location>
        <begin position="26"/>
        <end position="45"/>
    </location>
</feature>
<feature type="transmembrane region" description="Helical" evidence="1">
    <location>
        <begin position="154"/>
        <end position="172"/>
    </location>
</feature>
<feature type="transmembrane region" description="Helical" evidence="1">
    <location>
        <begin position="296"/>
        <end position="312"/>
    </location>
</feature>
<keyword evidence="1" id="KW-0812">Transmembrane</keyword>
<keyword evidence="1" id="KW-0472">Membrane</keyword>
<dbReference type="EMBL" id="CAEZSF010000033">
    <property type="protein sequence ID" value="CAB4532851.1"/>
    <property type="molecule type" value="Genomic_DNA"/>
</dbReference>
<dbReference type="AlphaFoldDB" id="A0A6J6B1I0"/>
<evidence type="ECO:0000313" key="2">
    <source>
        <dbReference type="EMBL" id="CAB4532851.1"/>
    </source>
</evidence>
<name>A0A6J6B1I0_9ZZZZ</name>
<protein>
    <submittedName>
        <fullName evidence="2">Unannotated protein</fullName>
    </submittedName>
</protein>
<organism evidence="2">
    <name type="scientific">freshwater metagenome</name>
    <dbReference type="NCBI Taxonomy" id="449393"/>
    <lineage>
        <taxon>unclassified sequences</taxon>
        <taxon>metagenomes</taxon>
        <taxon>ecological metagenomes</taxon>
    </lineage>
</organism>
<feature type="transmembrane region" description="Helical" evidence="1">
    <location>
        <begin position="240"/>
        <end position="258"/>
    </location>
</feature>
<evidence type="ECO:0000256" key="1">
    <source>
        <dbReference type="SAM" id="Phobius"/>
    </source>
</evidence>
<reference evidence="2" key="1">
    <citation type="submission" date="2020-05" db="EMBL/GenBank/DDBJ databases">
        <authorList>
            <person name="Chiriac C."/>
            <person name="Salcher M."/>
            <person name="Ghai R."/>
            <person name="Kavagutti S V."/>
        </authorList>
    </citation>
    <scope>NUCLEOTIDE SEQUENCE</scope>
</reference>
<gene>
    <name evidence="2" type="ORF">UFOPK1358_00522</name>
</gene>
<accession>A0A6J6B1I0</accession>
<sequence length="511" mass="54608">MSAAAQSEAGSDLGQQTEVTPSSGSYAPIMWVFAGLSALIAAAPISDNSFLTHLATGRLILDGGLPQQNPFLYSSTAFPVPSYWWSILLGAVDWAAGAVGLRLLTAAIAGLLGALLVRMAASAQAPDLAAAASLSTTTSYSTSAASREHHSQSGLLAVLLPAGLGFICLLSFLNGRPHLIGFVLLALMVLVWKEGRSPWWLLPIFAVWVNVHGSWLYGLIVLGMYLVATTIDSRKLMPQQFALAGTAVLGVVIGGALYPDRFALLLLPAKQFGDPIEREALQSYQEWGRVGFDQPMLWMMLAIAILAVFGCIRQRRYAMTVMVGLLVILGFSGLRLVPIAAVALLPFAAIGLSGIGTVGLPTGRAAKVLTGFGLLLCVAAGARCLIGPSYQLDAFPVEAVDWLEARDLVGNDTRVTTHDFAGNYLEWRYGERANTFVDDRPGAATMVAYVNMLRLSDGWQKSLATSNGDVLIWRTSNKLTRELKKDPAWVVGTQAGEFTVFCKAELADRCS</sequence>
<proteinExistence type="predicted"/>